<dbReference type="PANTHER" id="PTHR38075:SF1">
    <property type="entry name" value="DUF4139 DOMAIN-CONTAINING PROTEIN"/>
    <property type="match status" value="1"/>
</dbReference>
<evidence type="ECO:0000313" key="3">
    <source>
        <dbReference type="EMBL" id="RMW97616.1"/>
    </source>
</evidence>
<dbReference type="InterPro" id="IPR037291">
    <property type="entry name" value="DUF4139"/>
</dbReference>
<gene>
    <name evidence="3" type="ORF">EBQ26_08095</name>
</gene>
<dbReference type="AlphaFoldDB" id="A0A3M6Q3S8"/>
<organism evidence="3 4">
    <name type="scientific">Allofranklinella schreckenbergeri</name>
    <dbReference type="NCBI Taxonomy" id="1076744"/>
    <lineage>
        <taxon>Bacteria</taxon>
        <taxon>Pseudomonadati</taxon>
        <taxon>Pseudomonadota</taxon>
        <taxon>Betaproteobacteria</taxon>
        <taxon>Burkholderiales</taxon>
        <taxon>Comamonadaceae</taxon>
        <taxon>Allofranklinella</taxon>
    </lineage>
</organism>
<feature type="domain" description="DUF4139" evidence="2">
    <location>
        <begin position="213"/>
        <end position="506"/>
    </location>
</feature>
<accession>A0A3M6Q3S8</accession>
<proteinExistence type="predicted"/>
<feature type="chain" id="PRO_5017936071" evidence="1">
    <location>
        <begin position="28"/>
        <end position="506"/>
    </location>
</feature>
<comment type="caution">
    <text evidence="3">The sequence shown here is derived from an EMBL/GenBank/DDBJ whole genome shotgun (WGS) entry which is preliminary data.</text>
</comment>
<protein>
    <submittedName>
        <fullName evidence="3">DUF4139 domain-containing protein</fullName>
    </submittedName>
</protein>
<dbReference type="RefSeq" id="WP_122238514.1">
    <property type="nucleotide sequence ID" value="NZ_RDQM01000009.1"/>
</dbReference>
<evidence type="ECO:0000256" key="1">
    <source>
        <dbReference type="SAM" id="SignalP"/>
    </source>
</evidence>
<feature type="signal peptide" evidence="1">
    <location>
        <begin position="1"/>
        <end position="27"/>
    </location>
</feature>
<evidence type="ECO:0000313" key="4">
    <source>
        <dbReference type="Proteomes" id="UP000267521"/>
    </source>
</evidence>
<dbReference type="PANTHER" id="PTHR38075">
    <property type="entry name" value="DUF4139 DOMAIN-CONTAINING PROTEIN"/>
    <property type="match status" value="1"/>
</dbReference>
<dbReference type="EMBL" id="RDQM01000009">
    <property type="protein sequence ID" value="RMW97616.1"/>
    <property type="molecule type" value="Genomic_DNA"/>
</dbReference>
<reference evidence="3 4" key="1">
    <citation type="submission" date="2018-10" db="EMBL/GenBank/DDBJ databases">
        <title>Comamonadaceae CDC group NO-1 genome sequencing and assembly.</title>
        <authorList>
            <person name="Bernier A.-M."/>
            <person name="Bernard K."/>
        </authorList>
    </citation>
    <scope>NUCLEOTIDE SEQUENCE [LARGE SCALE GENOMIC DNA]</scope>
    <source>
        <strain evidence="3 4">NML970147</strain>
    </source>
</reference>
<evidence type="ECO:0000259" key="2">
    <source>
        <dbReference type="Pfam" id="PF13598"/>
    </source>
</evidence>
<sequence length="506" mass="55256">MFRFRFSRRWLGLSGLSGLSLCAVAYAAGASVDGVGSSGSAGESAAAAAQETVSQASDRQGVAVTIYNDGLALVREQRQVPLRQGLNQLALRDVAAQIMPQTVSLRSATGAPLTLLEQNFDFDLLSGQSLLEKYVGQSITVIRANPATGQEHSEPAKVLANNGGQPVLQYADRIETGLPKDGRMAFGAVPANLRDRPTLSVTLQAPQAGAQPLDLSYLTSGMGWAADYVATLAADEKTLDLAGWVTLTNESGARYDNATLQLVAGDVARVQQQRDRVMLKTATAPMALASEAMQQEELFEYHLYTLPRPTTIAQNQSKQVALLSASQVPVQKEYRLQGAEHWYHLLTHGRDSLPELGDKRKVSVFVEFDNKGGDMGMPLPRGVVRVYKADRKGQALFVGEDRIDHTARNETVRLKLGEAFDLNGTWKNTDRQKISERVHEMSFTVELRNAKSEPATVKIVEPIPGDWSMLKESHPHTKPAANLAQWELQVPAEGKAQLHYTVRVQY</sequence>
<dbReference type="Pfam" id="PF13598">
    <property type="entry name" value="DUF4139"/>
    <property type="match status" value="1"/>
</dbReference>
<dbReference type="Proteomes" id="UP000267521">
    <property type="component" value="Unassembled WGS sequence"/>
</dbReference>
<name>A0A3M6Q3S8_9BURK</name>
<keyword evidence="1" id="KW-0732">Signal</keyword>